<dbReference type="GO" id="GO:0022857">
    <property type="term" value="F:transmembrane transporter activity"/>
    <property type="evidence" value="ECO:0007669"/>
    <property type="project" value="TreeGrafter"/>
</dbReference>
<organism evidence="12 13">
    <name type="scientific">Rhodosorus marinus</name>
    <dbReference type="NCBI Taxonomy" id="101924"/>
    <lineage>
        <taxon>Eukaryota</taxon>
        <taxon>Rhodophyta</taxon>
        <taxon>Stylonematophyceae</taxon>
        <taxon>Stylonematales</taxon>
        <taxon>Stylonemataceae</taxon>
        <taxon>Rhodosorus</taxon>
    </lineage>
</organism>
<feature type="transmembrane region" description="Helical" evidence="11">
    <location>
        <begin position="134"/>
        <end position="157"/>
    </location>
</feature>
<dbReference type="InterPro" id="IPR023395">
    <property type="entry name" value="MCP_dom_sf"/>
</dbReference>
<evidence type="ECO:0000256" key="2">
    <source>
        <dbReference type="ARBA" id="ARBA00006375"/>
    </source>
</evidence>
<dbReference type="InterPro" id="IPR018108">
    <property type="entry name" value="MCP_transmembrane"/>
</dbReference>
<dbReference type="PROSITE" id="PS50920">
    <property type="entry name" value="SOLCAR"/>
    <property type="match status" value="3"/>
</dbReference>
<evidence type="ECO:0000256" key="11">
    <source>
        <dbReference type="SAM" id="Phobius"/>
    </source>
</evidence>
<name>A0AAV8UJ33_9RHOD</name>
<comment type="caution">
    <text evidence="12">The sequence shown here is derived from an EMBL/GenBank/DDBJ whole genome shotgun (WGS) entry which is preliminary data.</text>
</comment>
<keyword evidence="5" id="KW-0677">Repeat</keyword>
<accession>A0AAV8UJ33</accession>
<proteinExistence type="inferred from homology"/>
<feature type="repeat" description="Solcar" evidence="9">
    <location>
        <begin position="35"/>
        <end position="120"/>
    </location>
</feature>
<gene>
    <name evidence="12" type="ORF">NDN08_004919</name>
</gene>
<keyword evidence="8 9" id="KW-0472">Membrane</keyword>
<dbReference type="InterPro" id="IPR050567">
    <property type="entry name" value="Mitochondrial_Carrier"/>
</dbReference>
<sequence length="322" mass="34942">MNFVDVATLVSEETRGWMVLERENLRVTSEISSEMEAVKDILAGTIAGAFGILVGQPLDVMRIRAQTTWAGQSLPLQARIFRMVRQEGLLAFYKGVLPPMVGAGAQHAALFLAYGSVTRFLNSNSGEDQLPSLYVVAAAGAAGGAFSSFVTAPVELLKVRQQVLEARGGSGMLALIRDVVASEGVGVLMSKGLTATIGREVIAYGCFFVCYEYIQRKWATIFSKDPHKIPLHVVYIAGGVSGVLCWLPSYPFDVVKSKLQVESKSKETMISCAKRLFANEGPQGFFRGFMITAVRSLPLDGLILVTYTFTLRQLNSINALTN</sequence>
<evidence type="ECO:0008006" key="14">
    <source>
        <dbReference type="Google" id="ProtNLM"/>
    </source>
</evidence>
<evidence type="ECO:0000313" key="12">
    <source>
        <dbReference type="EMBL" id="KAJ8901058.1"/>
    </source>
</evidence>
<dbReference type="Pfam" id="PF00153">
    <property type="entry name" value="Mito_carr"/>
    <property type="match status" value="3"/>
</dbReference>
<comment type="subcellular location">
    <subcellularLocation>
        <location evidence="1">Mitochondrion membrane</location>
        <topology evidence="1">Multi-pass membrane protein</topology>
    </subcellularLocation>
</comment>
<dbReference type="AlphaFoldDB" id="A0AAV8UJ33"/>
<dbReference type="Gene3D" id="1.50.40.10">
    <property type="entry name" value="Mitochondrial carrier domain"/>
    <property type="match status" value="1"/>
</dbReference>
<keyword evidence="13" id="KW-1185">Reference proteome</keyword>
<dbReference type="Proteomes" id="UP001157974">
    <property type="component" value="Unassembled WGS sequence"/>
</dbReference>
<dbReference type="PANTHER" id="PTHR45624:SF10">
    <property type="entry name" value="SLC (SOLUTE CARRIER) HOMOLOG"/>
    <property type="match status" value="1"/>
</dbReference>
<keyword evidence="4 9" id="KW-0812">Transmembrane</keyword>
<evidence type="ECO:0000256" key="4">
    <source>
        <dbReference type="ARBA" id="ARBA00022692"/>
    </source>
</evidence>
<feature type="transmembrane region" description="Helical" evidence="11">
    <location>
        <begin position="89"/>
        <end position="114"/>
    </location>
</feature>
<feature type="repeat" description="Solcar" evidence="9">
    <location>
        <begin position="131"/>
        <end position="217"/>
    </location>
</feature>
<evidence type="ECO:0000256" key="6">
    <source>
        <dbReference type="ARBA" id="ARBA00022989"/>
    </source>
</evidence>
<evidence type="ECO:0000256" key="5">
    <source>
        <dbReference type="ARBA" id="ARBA00022737"/>
    </source>
</evidence>
<dbReference type="SUPFAM" id="SSF103506">
    <property type="entry name" value="Mitochondrial carrier"/>
    <property type="match status" value="1"/>
</dbReference>
<comment type="similarity">
    <text evidence="2 10">Belongs to the mitochondrial carrier (TC 2.A.29) family.</text>
</comment>
<keyword evidence="3 10" id="KW-0813">Transport</keyword>
<evidence type="ECO:0000256" key="1">
    <source>
        <dbReference type="ARBA" id="ARBA00004225"/>
    </source>
</evidence>
<dbReference type="EMBL" id="JAMWBK010000012">
    <property type="protein sequence ID" value="KAJ8901058.1"/>
    <property type="molecule type" value="Genomic_DNA"/>
</dbReference>
<evidence type="ECO:0000256" key="8">
    <source>
        <dbReference type="ARBA" id="ARBA00023136"/>
    </source>
</evidence>
<evidence type="ECO:0000313" key="13">
    <source>
        <dbReference type="Proteomes" id="UP001157974"/>
    </source>
</evidence>
<reference evidence="12 13" key="1">
    <citation type="journal article" date="2023" name="Nat. Commun.">
        <title>Origin of minicircular mitochondrial genomes in red algae.</title>
        <authorList>
            <person name="Lee Y."/>
            <person name="Cho C.H."/>
            <person name="Lee Y.M."/>
            <person name="Park S.I."/>
            <person name="Yang J.H."/>
            <person name="West J.A."/>
            <person name="Bhattacharya D."/>
            <person name="Yoon H.S."/>
        </authorList>
    </citation>
    <scope>NUCLEOTIDE SEQUENCE [LARGE SCALE GENOMIC DNA]</scope>
    <source>
        <strain evidence="12 13">CCMP1338</strain>
        <tissue evidence="12">Whole cell</tissue>
    </source>
</reference>
<dbReference type="GO" id="GO:0031966">
    <property type="term" value="C:mitochondrial membrane"/>
    <property type="evidence" value="ECO:0007669"/>
    <property type="project" value="UniProtKB-SubCell"/>
</dbReference>
<keyword evidence="7" id="KW-0496">Mitochondrion</keyword>
<evidence type="ECO:0000256" key="7">
    <source>
        <dbReference type="ARBA" id="ARBA00023128"/>
    </source>
</evidence>
<evidence type="ECO:0000256" key="3">
    <source>
        <dbReference type="ARBA" id="ARBA00022448"/>
    </source>
</evidence>
<keyword evidence="6 11" id="KW-1133">Transmembrane helix</keyword>
<evidence type="ECO:0000256" key="10">
    <source>
        <dbReference type="RuleBase" id="RU000488"/>
    </source>
</evidence>
<dbReference type="PANTHER" id="PTHR45624">
    <property type="entry name" value="MITOCHONDRIAL BASIC AMINO ACIDS TRANSPORTER-RELATED"/>
    <property type="match status" value="1"/>
</dbReference>
<protein>
    <recommendedName>
        <fullName evidence="14">Mitochondrial carrier protein</fullName>
    </recommendedName>
</protein>
<feature type="repeat" description="Solcar" evidence="9">
    <location>
        <begin position="229"/>
        <end position="313"/>
    </location>
</feature>
<evidence type="ECO:0000256" key="9">
    <source>
        <dbReference type="PROSITE-ProRule" id="PRU00282"/>
    </source>
</evidence>